<sequence>MIAALAALALIMSFVFLTHFASRAASIFGALENVGFDIKIKTPIGKASFDSVKSQQLVASDTKILDLRDALAAAQAPESASSATLRSRAPS</sequence>
<accession>A0A4R6APE7</accession>
<proteinExistence type="predicted"/>
<keyword evidence="3" id="KW-1185">Reference proteome</keyword>
<protein>
    <submittedName>
        <fullName evidence="2">Uncharacterized protein</fullName>
    </submittedName>
</protein>
<organism evidence="2 3">
    <name type="scientific">Meridianimarinicoccus aquatilis</name>
    <dbReference type="NCBI Taxonomy" id="2552766"/>
    <lineage>
        <taxon>Bacteria</taxon>
        <taxon>Pseudomonadati</taxon>
        <taxon>Pseudomonadota</taxon>
        <taxon>Alphaproteobacteria</taxon>
        <taxon>Rhodobacterales</taxon>
        <taxon>Paracoccaceae</taxon>
        <taxon>Meridianimarinicoccus</taxon>
    </lineage>
</organism>
<gene>
    <name evidence="2" type="ORF">E2L05_18875</name>
</gene>
<feature type="signal peptide" evidence="1">
    <location>
        <begin position="1"/>
        <end position="24"/>
    </location>
</feature>
<name>A0A4R6APE7_9RHOB</name>
<evidence type="ECO:0000256" key="1">
    <source>
        <dbReference type="SAM" id="SignalP"/>
    </source>
</evidence>
<feature type="chain" id="PRO_5020513756" evidence="1">
    <location>
        <begin position="25"/>
        <end position="91"/>
    </location>
</feature>
<evidence type="ECO:0000313" key="2">
    <source>
        <dbReference type="EMBL" id="TDL83866.1"/>
    </source>
</evidence>
<dbReference type="AlphaFoldDB" id="A0A4R6APE7"/>
<evidence type="ECO:0000313" key="3">
    <source>
        <dbReference type="Proteomes" id="UP000294562"/>
    </source>
</evidence>
<dbReference type="EMBL" id="SMZO01000077">
    <property type="protein sequence ID" value="TDL83866.1"/>
    <property type="molecule type" value="Genomic_DNA"/>
</dbReference>
<dbReference type="Proteomes" id="UP000294562">
    <property type="component" value="Unassembled WGS sequence"/>
</dbReference>
<keyword evidence="1" id="KW-0732">Signal</keyword>
<comment type="caution">
    <text evidence="2">The sequence shown here is derived from an EMBL/GenBank/DDBJ whole genome shotgun (WGS) entry which is preliminary data.</text>
</comment>
<dbReference type="OrthoDB" id="9874484at2"/>
<reference evidence="2 3" key="1">
    <citation type="submission" date="2019-03" db="EMBL/GenBank/DDBJ databases">
        <title>Rhodobacteraceae bacterium SM1902, a new member of the family Rhodobacteraceae isolated from Yantai.</title>
        <authorList>
            <person name="Sun Y."/>
        </authorList>
    </citation>
    <scope>NUCLEOTIDE SEQUENCE [LARGE SCALE GENOMIC DNA]</scope>
    <source>
        <strain evidence="2 3">SM1902</strain>
    </source>
</reference>
<dbReference type="RefSeq" id="WP_133344422.1">
    <property type="nucleotide sequence ID" value="NZ_SMZO01000077.1"/>
</dbReference>